<name>A0A4S8SDD7_AURPU</name>
<dbReference type="SUPFAM" id="SSF51556">
    <property type="entry name" value="Metallo-dependent hydrolases"/>
    <property type="match status" value="1"/>
</dbReference>
<dbReference type="PROSITE" id="PS51365">
    <property type="entry name" value="RENAL_DIPEPTIDASE_2"/>
    <property type="match status" value="1"/>
</dbReference>
<dbReference type="Proteomes" id="UP000304951">
    <property type="component" value="Unassembled WGS sequence"/>
</dbReference>
<comment type="cofactor">
    <cofactor evidence="2">
        <name>Zn(2+)</name>
        <dbReference type="ChEBI" id="CHEBI:29105"/>
    </cofactor>
</comment>
<dbReference type="InterPro" id="IPR008257">
    <property type="entry name" value="Pept_M19"/>
</dbReference>
<comment type="caution">
    <text evidence="4">The sequence shown here is derived from an EMBL/GenBank/DDBJ whole genome shotgun (WGS) entry which is preliminary data.</text>
</comment>
<evidence type="ECO:0000256" key="3">
    <source>
        <dbReference type="SAM" id="Phobius"/>
    </source>
</evidence>
<sequence>MTRLPTSLSIVPTHLPLDIVIVYCQPILTMEKEPLLGELPREATKPKTRSLITAIRLLAFTFAASFAGCYFLTGFWPLDYVVYSPAERVLIRNPLIDGHNDLLILMRVLYGNHIYDPEFTDKMENGDLGGQVDIPRMNKGKVGGAFWSAFVPCPANGSDFSDAAYAPYVKTTLEQIDLFNRLSEMYPRYFSPAGDSAAAHRAFASHKLISPMGIEGLHQIGNSISTLRLYHKLGVRYATLTWNCHNAYADAALVSDSDNQTVVAPPLWGGVSPAGKKLIQEMNRLGMLVDLSHVSQNTMAHVFGHGEDGWQGSIAPPIFSHSSAYSICPHPRNVPDHILPYVKAARGIVMINANPDFISCRASNSSSGLPEFVPETSTIQQVVKHIKYIGDMIGYDYVGIGTDFDGIESTPKGFEDVSKFPDLVTEMLKQGISEHDAGKVVGRNILRVWADADAVATWMQRKGVLPLEDEVKHPWE</sequence>
<dbReference type="Gene3D" id="3.20.20.140">
    <property type="entry name" value="Metal-dependent hydrolases"/>
    <property type="match status" value="1"/>
</dbReference>
<organism evidence="4 5">
    <name type="scientific">Aureobasidium pullulans</name>
    <name type="common">Black yeast</name>
    <name type="synonym">Pullularia pullulans</name>
    <dbReference type="NCBI Taxonomy" id="5580"/>
    <lineage>
        <taxon>Eukaryota</taxon>
        <taxon>Fungi</taxon>
        <taxon>Dikarya</taxon>
        <taxon>Ascomycota</taxon>
        <taxon>Pezizomycotina</taxon>
        <taxon>Dothideomycetes</taxon>
        <taxon>Dothideomycetidae</taxon>
        <taxon>Dothideales</taxon>
        <taxon>Saccotheciaceae</taxon>
        <taxon>Aureobasidium</taxon>
    </lineage>
</organism>
<keyword evidence="2" id="KW-0645">Protease</keyword>
<dbReference type="AlphaFoldDB" id="A0A4S8SDD7"/>
<keyword evidence="2" id="KW-0479">Metal-binding</keyword>
<proteinExistence type="inferred from homology"/>
<dbReference type="InterPro" id="IPR032466">
    <property type="entry name" value="Metal_Hydrolase"/>
</dbReference>
<dbReference type="GO" id="GO:0046872">
    <property type="term" value="F:metal ion binding"/>
    <property type="evidence" value="ECO:0007669"/>
    <property type="project" value="UniProtKB-UniRule"/>
</dbReference>
<protein>
    <recommendedName>
        <fullName evidence="2">Dipeptidase</fullName>
        <ecNumber evidence="2">3.4.13.19</ecNumber>
    </recommendedName>
</protein>
<keyword evidence="3" id="KW-0472">Membrane</keyword>
<evidence type="ECO:0000256" key="2">
    <source>
        <dbReference type="RuleBase" id="RU341113"/>
    </source>
</evidence>
<keyword evidence="3" id="KW-0812">Transmembrane</keyword>
<dbReference type="EMBL" id="QZAF01000318">
    <property type="protein sequence ID" value="THV68481.1"/>
    <property type="molecule type" value="Genomic_DNA"/>
</dbReference>
<reference evidence="4 5" key="1">
    <citation type="submission" date="2018-10" db="EMBL/GenBank/DDBJ databases">
        <title>Fifty Aureobasidium pullulans genomes reveal a recombining polyextremotolerant generalist.</title>
        <authorList>
            <person name="Gostincar C."/>
            <person name="Turk M."/>
            <person name="Zajc J."/>
            <person name="Gunde-Cimerman N."/>
        </authorList>
    </citation>
    <scope>NUCLEOTIDE SEQUENCE [LARGE SCALE GENOMIC DNA]</scope>
    <source>
        <strain evidence="4 5">EXF-11900</strain>
    </source>
</reference>
<comment type="catalytic activity">
    <reaction evidence="2">
        <text>an L-aminoacyl-L-amino acid + H2O = 2 an L-alpha-amino acid</text>
        <dbReference type="Rhea" id="RHEA:48940"/>
        <dbReference type="ChEBI" id="CHEBI:15377"/>
        <dbReference type="ChEBI" id="CHEBI:59869"/>
        <dbReference type="ChEBI" id="CHEBI:77460"/>
        <dbReference type="EC" id="3.4.13.19"/>
    </reaction>
</comment>
<keyword evidence="2" id="KW-0378">Hydrolase</keyword>
<dbReference type="EC" id="3.4.13.19" evidence="2"/>
<comment type="similarity">
    <text evidence="2">Belongs to the metallo-dependent hydrolases superfamily. Peptidase M19 family.</text>
</comment>
<dbReference type="CDD" id="cd01301">
    <property type="entry name" value="rDP_like"/>
    <property type="match status" value="1"/>
</dbReference>
<dbReference type="GO" id="GO:0006508">
    <property type="term" value="P:proteolysis"/>
    <property type="evidence" value="ECO:0007669"/>
    <property type="project" value="UniProtKB-KW"/>
</dbReference>
<evidence type="ECO:0000313" key="5">
    <source>
        <dbReference type="Proteomes" id="UP000304951"/>
    </source>
</evidence>
<dbReference type="Pfam" id="PF01244">
    <property type="entry name" value="Peptidase_M19"/>
    <property type="match status" value="1"/>
</dbReference>
<gene>
    <name evidence="4" type="ORF">D6D28_06662</name>
</gene>
<dbReference type="PANTHER" id="PTHR10443:SF12">
    <property type="entry name" value="DIPEPTIDASE"/>
    <property type="match status" value="1"/>
</dbReference>
<keyword evidence="3" id="KW-1133">Transmembrane helix</keyword>
<keyword evidence="2" id="KW-0482">Metalloprotease</keyword>
<keyword evidence="1 2" id="KW-0224">Dipeptidase</keyword>
<feature type="transmembrane region" description="Helical" evidence="3">
    <location>
        <begin position="57"/>
        <end position="78"/>
    </location>
</feature>
<dbReference type="PANTHER" id="PTHR10443">
    <property type="entry name" value="MICROSOMAL DIPEPTIDASE"/>
    <property type="match status" value="1"/>
</dbReference>
<evidence type="ECO:0000313" key="4">
    <source>
        <dbReference type="EMBL" id="THV68481.1"/>
    </source>
</evidence>
<keyword evidence="2" id="KW-0862">Zinc</keyword>
<evidence type="ECO:0000256" key="1">
    <source>
        <dbReference type="ARBA" id="ARBA00022997"/>
    </source>
</evidence>
<dbReference type="GO" id="GO:0070573">
    <property type="term" value="F:metallodipeptidase activity"/>
    <property type="evidence" value="ECO:0007669"/>
    <property type="project" value="InterPro"/>
</dbReference>
<accession>A0A4S8SDD7</accession>